<feature type="transmembrane region" description="Helical" evidence="1">
    <location>
        <begin position="133"/>
        <end position="149"/>
    </location>
</feature>
<name>A0A3N4JPW1_9PEZI</name>
<evidence type="ECO:0000256" key="1">
    <source>
        <dbReference type="SAM" id="Phobius"/>
    </source>
</evidence>
<dbReference type="AlphaFoldDB" id="A0A3N4JPW1"/>
<keyword evidence="1" id="KW-0812">Transmembrane</keyword>
<protein>
    <submittedName>
        <fullName evidence="2">Uncharacterized protein</fullName>
    </submittedName>
</protein>
<dbReference type="EMBL" id="ML120381">
    <property type="protein sequence ID" value="RPB00346.1"/>
    <property type="molecule type" value="Genomic_DNA"/>
</dbReference>
<keyword evidence="3" id="KW-1185">Reference proteome</keyword>
<evidence type="ECO:0000313" key="3">
    <source>
        <dbReference type="Proteomes" id="UP000276215"/>
    </source>
</evidence>
<feature type="transmembrane region" description="Helical" evidence="1">
    <location>
        <begin position="100"/>
        <end position="121"/>
    </location>
</feature>
<accession>A0A3N4JPW1</accession>
<feature type="transmembrane region" description="Helical" evidence="1">
    <location>
        <begin position="161"/>
        <end position="181"/>
    </location>
</feature>
<evidence type="ECO:0000313" key="2">
    <source>
        <dbReference type="EMBL" id="RPB00346.1"/>
    </source>
</evidence>
<proteinExistence type="predicted"/>
<feature type="transmembrane region" description="Helical" evidence="1">
    <location>
        <begin position="47"/>
        <end position="66"/>
    </location>
</feature>
<keyword evidence="1" id="KW-0472">Membrane</keyword>
<reference evidence="2 3" key="1">
    <citation type="journal article" date="2018" name="Nat. Ecol. Evol.">
        <title>Pezizomycetes genomes reveal the molecular basis of ectomycorrhizal truffle lifestyle.</title>
        <authorList>
            <person name="Murat C."/>
            <person name="Payen T."/>
            <person name="Noel B."/>
            <person name="Kuo A."/>
            <person name="Morin E."/>
            <person name="Chen J."/>
            <person name="Kohler A."/>
            <person name="Krizsan K."/>
            <person name="Balestrini R."/>
            <person name="Da Silva C."/>
            <person name="Montanini B."/>
            <person name="Hainaut M."/>
            <person name="Levati E."/>
            <person name="Barry K.W."/>
            <person name="Belfiori B."/>
            <person name="Cichocki N."/>
            <person name="Clum A."/>
            <person name="Dockter R.B."/>
            <person name="Fauchery L."/>
            <person name="Guy J."/>
            <person name="Iotti M."/>
            <person name="Le Tacon F."/>
            <person name="Lindquist E.A."/>
            <person name="Lipzen A."/>
            <person name="Malagnac F."/>
            <person name="Mello A."/>
            <person name="Molinier V."/>
            <person name="Miyauchi S."/>
            <person name="Poulain J."/>
            <person name="Riccioni C."/>
            <person name="Rubini A."/>
            <person name="Sitrit Y."/>
            <person name="Splivallo R."/>
            <person name="Traeger S."/>
            <person name="Wang M."/>
            <person name="Zifcakova L."/>
            <person name="Wipf D."/>
            <person name="Zambonelli A."/>
            <person name="Paolocci F."/>
            <person name="Nowrousian M."/>
            <person name="Ottonello S."/>
            <person name="Baldrian P."/>
            <person name="Spatafora J.W."/>
            <person name="Henrissat B."/>
            <person name="Nagy L.G."/>
            <person name="Aury J.M."/>
            <person name="Wincker P."/>
            <person name="Grigoriev I.V."/>
            <person name="Bonfante P."/>
            <person name="Martin F.M."/>
        </authorList>
    </citation>
    <scope>NUCLEOTIDE SEQUENCE [LARGE SCALE GENOMIC DNA]</scope>
    <source>
        <strain evidence="2 3">120613-1</strain>
    </source>
</reference>
<keyword evidence="1" id="KW-1133">Transmembrane helix</keyword>
<organism evidence="2 3">
    <name type="scientific">Choiromyces venosus 120613-1</name>
    <dbReference type="NCBI Taxonomy" id="1336337"/>
    <lineage>
        <taxon>Eukaryota</taxon>
        <taxon>Fungi</taxon>
        <taxon>Dikarya</taxon>
        <taxon>Ascomycota</taxon>
        <taxon>Pezizomycotina</taxon>
        <taxon>Pezizomycetes</taxon>
        <taxon>Pezizales</taxon>
        <taxon>Tuberaceae</taxon>
        <taxon>Choiromyces</taxon>
    </lineage>
</organism>
<feature type="transmembrane region" description="Helical" evidence="1">
    <location>
        <begin position="73"/>
        <end position="94"/>
    </location>
</feature>
<sequence length="195" mass="22374">MSSFSFSSLFLHLFSYYSTAVLPLSPFRISSILPLSSLLLSSLSPVYQSLSYPLIFHLIPAFVLLSHNFHCTLYSFFLLFCTFFSFAFFGLSFITVSEKLFASFSLLTHPCLLVCFCFPLFPLRFLLLISPRISSLPILFACFCSLSYLEPSAYFLTICQFPSYFALLFPLLPIFFCLFSFHLSPVHCHQFFSFP</sequence>
<gene>
    <name evidence="2" type="ORF">L873DRAFT_826093</name>
</gene>
<dbReference type="Proteomes" id="UP000276215">
    <property type="component" value="Unassembled WGS sequence"/>
</dbReference>